<dbReference type="KEGG" id="ppd:Ppro_3756"/>
<protein>
    <submittedName>
        <fullName evidence="1">Phage Gp37Gp68 family protein</fullName>
    </submittedName>
</protein>
<dbReference type="AlphaFoldDB" id="A0R7N8"/>
<organism evidence="1 2">
    <name type="scientific">Pelobacter propionicus (strain DSM 2379 / NBRC 103807 / OttBd1)</name>
    <dbReference type="NCBI Taxonomy" id="338966"/>
    <lineage>
        <taxon>Bacteria</taxon>
        <taxon>Pseudomonadati</taxon>
        <taxon>Thermodesulfobacteriota</taxon>
        <taxon>Desulfuromonadia</taxon>
        <taxon>Desulfuromonadales</taxon>
        <taxon>Desulfuromonadaceae</taxon>
        <taxon>Pelobacter</taxon>
    </lineage>
</organism>
<dbReference type="eggNOG" id="COG4422">
    <property type="taxonomic scope" value="Bacteria"/>
</dbReference>
<reference evidence="1 2" key="1">
    <citation type="submission" date="2006-10" db="EMBL/GenBank/DDBJ databases">
        <title>Complete sequence of plasmid pPRO1 of Pelobacter propionicus DSM 2379.</title>
        <authorList>
            <consortium name="US DOE Joint Genome Institute"/>
            <person name="Copeland A."/>
            <person name="Lucas S."/>
            <person name="Lapidus A."/>
            <person name="Barry K."/>
            <person name="Detter J.C."/>
            <person name="Glavina del Rio T."/>
            <person name="Hammon N."/>
            <person name="Israni S."/>
            <person name="Dalin E."/>
            <person name="Tice H."/>
            <person name="Pitluck S."/>
            <person name="Saunders E."/>
            <person name="Brettin T."/>
            <person name="Bruce D."/>
            <person name="Han C."/>
            <person name="Tapia R."/>
            <person name="Schmutz J."/>
            <person name="Larimer F."/>
            <person name="Land M."/>
            <person name="Hauser L."/>
            <person name="Kyrpides N."/>
            <person name="Kim E."/>
            <person name="Lovley D."/>
            <person name="Richardson P."/>
        </authorList>
    </citation>
    <scope>NUCLEOTIDE SEQUENCE [LARGE SCALE GENOMIC DNA]</scope>
    <source>
        <strain evidence="2">DSM 2379 / NBRC 103807 / OttBd1</strain>
        <plasmid evidence="2">Plasmid pPRO1</plasmid>
    </source>
</reference>
<keyword evidence="1" id="KW-0614">Plasmid</keyword>
<dbReference type="InterPro" id="IPR011101">
    <property type="entry name" value="DUF5131"/>
</dbReference>
<dbReference type="Pfam" id="PF07505">
    <property type="entry name" value="DUF5131"/>
    <property type="match status" value="1"/>
</dbReference>
<evidence type="ECO:0000313" key="2">
    <source>
        <dbReference type="Proteomes" id="UP000006732"/>
    </source>
</evidence>
<evidence type="ECO:0000313" key="1">
    <source>
        <dbReference type="EMBL" id="ABL01346.1"/>
    </source>
</evidence>
<accession>A0R7N8</accession>
<name>A0R7N8_PELPD</name>
<dbReference type="HOGENOM" id="CLU_860145_0_0_7"/>
<gene>
    <name evidence="1" type="ordered locus">Ppro_3756</name>
</gene>
<sequence>MRREARLRCGHPYASIRALHEDLLTEAGQWNGTVRFNAQLLEVPLHSRVPQIFAIWSDLFHESVSDADIDRAMAVVLACRVFSNRPHRFVAPTKRSSRQRRYFSSRKPAELLQAWAKAGNEFIFCKAPEISFSEQVMGLCYGPADSMGRILKDHGEWGYIEKLFPLPNLIGCVTTENQQAVDKRIPDFLKTPFRTRLVLAEPLLGAISLLGSKDLVHGVLAGGESGNSARPSHPDWFRQLRDQCGHDDLPFFFKAWGEWLPHGQEVMNSLLLPNDLPAASWYRWQDGNRSIKVGKRGAGRLLDGQEHNDLPVVI</sequence>
<keyword evidence="2" id="KW-1185">Reference proteome</keyword>
<geneLocation type="plasmid" evidence="1 2">
    <name>pPRO1</name>
</geneLocation>
<dbReference type="EMBL" id="CP000483">
    <property type="protein sequence ID" value="ABL01346.1"/>
    <property type="molecule type" value="Genomic_DNA"/>
</dbReference>
<proteinExistence type="predicted"/>
<dbReference type="Proteomes" id="UP000006732">
    <property type="component" value="Plasmid pPRO1"/>
</dbReference>